<dbReference type="HOGENOM" id="CLU_1452992_0_0_7"/>
<reference evidence="1 2" key="1">
    <citation type="journal article" date="2013" name="Genome Announc.">
        <title>Complete genome sequence of Myxococcus stipitatus strain DSM 14675, a fruiting myxobacterium.</title>
        <authorList>
            <person name="Huntley S."/>
            <person name="Kneip S."/>
            <person name="Treuner-Lange A."/>
            <person name="Sogaard-Andersen L."/>
        </authorList>
    </citation>
    <scope>NUCLEOTIDE SEQUENCE [LARGE SCALE GENOMIC DNA]</scope>
    <source>
        <strain evidence="2">DSM 14675 / JCM 12634 / Mx s8</strain>
    </source>
</reference>
<proteinExistence type="predicted"/>
<accession>L7UMF3</accession>
<sequence length="186" mass="20156">MLNAFRHHGEPRVAIRLQDDATAPMCSTPSGITASHGLLTRASPLLRQRAQRLPASRRATVAPASWASAEAGMPRCSTPSGITASHGVAEGPELERVVRLVLNAFRHHGEPRQTARELRDKGTTCSTPSGITASHGRAIAGRNLGPGDRVLNAFRHHGEPRVEVREGCHRHVARVLNAFRHHGEPR</sequence>
<organism evidence="1 2">
    <name type="scientific">Myxococcus stipitatus (strain DSM 14675 / JCM 12634 / Mx s8)</name>
    <dbReference type="NCBI Taxonomy" id="1278073"/>
    <lineage>
        <taxon>Bacteria</taxon>
        <taxon>Pseudomonadati</taxon>
        <taxon>Myxococcota</taxon>
        <taxon>Myxococcia</taxon>
        <taxon>Myxococcales</taxon>
        <taxon>Cystobacterineae</taxon>
        <taxon>Myxococcaceae</taxon>
        <taxon>Myxococcus</taxon>
    </lineage>
</organism>
<dbReference type="KEGG" id="msd:MYSTI_07921"/>
<dbReference type="Proteomes" id="UP000011131">
    <property type="component" value="Chromosome"/>
</dbReference>
<gene>
    <name evidence="1" type="ordered locus">MYSTI_07921</name>
</gene>
<dbReference type="EMBL" id="CP004025">
    <property type="protein sequence ID" value="AGC49193.1"/>
    <property type="molecule type" value="Genomic_DNA"/>
</dbReference>
<name>L7UMF3_MYXSD</name>
<dbReference type="AlphaFoldDB" id="L7UMF3"/>
<evidence type="ECO:0000313" key="2">
    <source>
        <dbReference type="Proteomes" id="UP000011131"/>
    </source>
</evidence>
<dbReference type="STRING" id="1278073.MYSTI_07921"/>
<keyword evidence="2" id="KW-1185">Reference proteome</keyword>
<protein>
    <submittedName>
        <fullName evidence="1">Uncharacterized protein</fullName>
    </submittedName>
</protein>
<dbReference type="PATRIC" id="fig|1278073.3.peg.8061"/>
<evidence type="ECO:0000313" key="1">
    <source>
        <dbReference type="EMBL" id="AGC49193.1"/>
    </source>
</evidence>